<dbReference type="AlphaFoldDB" id="A0A914W5U1"/>
<reference evidence="3" key="1">
    <citation type="submission" date="2022-11" db="UniProtKB">
        <authorList>
            <consortium name="WormBaseParasite"/>
        </authorList>
    </citation>
    <scope>IDENTIFICATION</scope>
</reference>
<organism evidence="2 3">
    <name type="scientific">Plectus sambesii</name>
    <dbReference type="NCBI Taxonomy" id="2011161"/>
    <lineage>
        <taxon>Eukaryota</taxon>
        <taxon>Metazoa</taxon>
        <taxon>Ecdysozoa</taxon>
        <taxon>Nematoda</taxon>
        <taxon>Chromadorea</taxon>
        <taxon>Plectida</taxon>
        <taxon>Plectina</taxon>
        <taxon>Plectoidea</taxon>
        <taxon>Plectidae</taxon>
        <taxon>Plectus</taxon>
    </lineage>
</organism>
<accession>A0A914W5U1</accession>
<dbReference type="WBParaSite" id="PSAMB.scaffold3084size19726.g20276.t1">
    <property type="protein sequence ID" value="PSAMB.scaffold3084size19726.g20276.t1"/>
    <property type="gene ID" value="PSAMB.scaffold3084size19726.g20276"/>
</dbReference>
<evidence type="ECO:0000313" key="3">
    <source>
        <dbReference type="WBParaSite" id="PSAMB.scaffold3084size19726.g20276.t1"/>
    </source>
</evidence>
<keyword evidence="2" id="KW-1185">Reference proteome</keyword>
<dbReference type="Proteomes" id="UP000887566">
    <property type="component" value="Unplaced"/>
</dbReference>
<proteinExistence type="predicted"/>
<feature type="region of interest" description="Disordered" evidence="1">
    <location>
        <begin position="31"/>
        <end position="59"/>
    </location>
</feature>
<evidence type="ECO:0000256" key="1">
    <source>
        <dbReference type="SAM" id="MobiDB-lite"/>
    </source>
</evidence>
<protein>
    <submittedName>
        <fullName evidence="3">Uncharacterized protein</fullName>
    </submittedName>
</protein>
<name>A0A914W5U1_9BILA</name>
<feature type="compositionally biased region" description="Polar residues" evidence="1">
    <location>
        <begin position="49"/>
        <end position="59"/>
    </location>
</feature>
<evidence type="ECO:0000313" key="2">
    <source>
        <dbReference type="Proteomes" id="UP000887566"/>
    </source>
</evidence>
<sequence>MFVLLRDGDQGRCAVETIATADLLRKCRPPTHSAACPPPDAPADRTCHPSLSTSGRSCPSICPTSQPRGRVVSRRVAPCRALSVRPHDPPFKSPATLRQSIAHFEYRR</sequence>